<dbReference type="WBParaSite" id="ACRNAN_scaffold84.g27807.t1">
    <property type="protein sequence ID" value="ACRNAN_scaffold84.g27807.t1"/>
    <property type="gene ID" value="ACRNAN_scaffold84.g27807"/>
</dbReference>
<evidence type="ECO:0000313" key="12">
    <source>
        <dbReference type="Proteomes" id="UP000887540"/>
    </source>
</evidence>
<feature type="transmembrane region" description="Helical" evidence="9">
    <location>
        <begin position="310"/>
        <end position="329"/>
    </location>
</feature>
<evidence type="ECO:0000256" key="7">
    <source>
        <dbReference type="ARBA" id="ARBA00022989"/>
    </source>
</evidence>
<keyword evidence="5" id="KW-0547">Nucleotide-binding</keyword>
<comment type="similarity">
    <text evidence="2">Belongs to the ABC transporter superfamily. ABCB family. Multidrug resistance exporter (TC 3.A.1.201) subfamily.</text>
</comment>
<keyword evidence="12" id="KW-1185">Reference proteome</keyword>
<reference evidence="13" key="1">
    <citation type="submission" date="2022-11" db="UniProtKB">
        <authorList>
            <consortium name="WormBaseParasite"/>
        </authorList>
    </citation>
    <scope>IDENTIFICATION</scope>
</reference>
<accession>A0A914EHV6</accession>
<feature type="domain" description="ABC transporter" evidence="10">
    <location>
        <begin position="372"/>
        <end position="608"/>
    </location>
</feature>
<keyword evidence="6" id="KW-0067">ATP-binding</keyword>
<evidence type="ECO:0000259" key="11">
    <source>
        <dbReference type="PROSITE" id="PS50929"/>
    </source>
</evidence>
<dbReference type="PROSITE" id="PS00211">
    <property type="entry name" value="ABC_TRANSPORTER_1"/>
    <property type="match status" value="2"/>
</dbReference>
<dbReference type="CDD" id="cd03249">
    <property type="entry name" value="ABC_MTABC3_MDL1_MDL2"/>
    <property type="match status" value="2"/>
</dbReference>
<feature type="transmembrane region" description="Helical" evidence="9">
    <location>
        <begin position="727"/>
        <end position="749"/>
    </location>
</feature>
<dbReference type="GO" id="GO:0005743">
    <property type="term" value="C:mitochondrial inner membrane"/>
    <property type="evidence" value="ECO:0007669"/>
    <property type="project" value="TreeGrafter"/>
</dbReference>
<evidence type="ECO:0000256" key="6">
    <source>
        <dbReference type="ARBA" id="ARBA00022840"/>
    </source>
</evidence>
<evidence type="ECO:0000256" key="8">
    <source>
        <dbReference type="ARBA" id="ARBA00023136"/>
    </source>
</evidence>
<proteinExistence type="inferred from homology"/>
<dbReference type="Proteomes" id="UP000887540">
    <property type="component" value="Unplaced"/>
</dbReference>
<dbReference type="CDD" id="cd18577">
    <property type="entry name" value="ABC_6TM_Pgp_ABCB1_D1_like"/>
    <property type="match status" value="1"/>
</dbReference>
<feature type="domain" description="ABC transmembrane type-1" evidence="11">
    <location>
        <begin position="727"/>
        <end position="1015"/>
    </location>
</feature>
<dbReference type="Pfam" id="PF00005">
    <property type="entry name" value="ABC_tran"/>
    <property type="match status" value="2"/>
</dbReference>
<dbReference type="GO" id="GO:0005524">
    <property type="term" value="F:ATP binding"/>
    <property type="evidence" value="ECO:0007669"/>
    <property type="project" value="UniProtKB-KW"/>
</dbReference>
<evidence type="ECO:0000256" key="2">
    <source>
        <dbReference type="ARBA" id="ARBA00007577"/>
    </source>
</evidence>
<keyword evidence="8 9" id="KW-0472">Membrane</keyword>
<dbReference type="InterPro" id="IPR011527">
    <property type="entry name" value="ABC1_TM_dom"/>
</dbReference>
<name>A0A914EHV6_9BILA</name>
<dbReference type="InterPro" id="IPR036640">
    <property type="entry name" value="ABC1_TM_sf"/>
</dbReference>
<dbReference type="SMART" id="SM00382">
    <property type="entry name" value="AAA"/>
    <property type="match status" value="2"/>
</dbReference>
<feature type="transmembrane region" description="Helical" evidence="9">
    <location>
        <begin position="877"/>
        <end position="895"/>
    </location>
</feature>
<feature type="transmembrane region" description="Helical" evidence="9">
    <location>
        <begin position="285"/>
        <end position="304"/>
    </location>
</feature>
<evidence type="ECO:0000259" key="10">
    <source>
        <dbReference type="PROSITE" id="PS50893"/>
    </source>
</evidence>
<sequence>MNGNVASPYDDEDDDDKPKLYEPGLFNKFINYLFCRPDLAKKKLTAKPVTIVGLFRYAKTFDNLLIILGTICSIISGILNPVLALVAGEITNVLLTSPPTSDEFRETGYRFVYILLGLGIFALIINFLQYMFFITVCNRIVAQLRHHYVKAIIRQNAGWIDRNLSGTLTTRLNDNINRIREGIGDKLGLLIRGFSMFISAFIVALIYQWRVALVMFALAPITCALMSIMSQLLSNNTTKEMAGVGKAGAIAEESVLGVRTVQAFNGQEEMVQRYENQLDQGKKYALIKGFWAGFYGAWLLKVGIFENPGDVFICVMSMLLGSYFLGLVSPHLMVLLNARVAAATIYSTIDRKPKIDVYSTEGKRLNNPIGRVEFKHVHFRYPTRKDMKVLNGLNLTIEPGQTVALVGHSGCGKSTSVGLLSRLYEAESGNVLIDGEDVIQLNLNHLRNIVGIVQQEPILFNDTIAENLRMGNPSITKEQMVEVCKMANAHGFIQKLPKKYETLIGDGGVQLSGGQKQRIAIARTLARDPKVLLLDEATSALDAQSEEIVQSALYNAAKGRTTIMIAHRLSTVKNADKIVYFESGVIAEQGTHEELVKLGGKYAELVKAQQFDIDEAPTKRKLDTVEEEDLEDDEGPKTVTFDPKTFDDITRTSVNYGHDEFVRGNVLNDSTTRESLRLSSTIETPSFKQETEAFMQQVQDEMHQDSKIKHNLLTVYKNAHGSYTTMLLSFLMAIIRGAELPALSVLFNYSFGAFTHYQTDTELMMAQSTWILIAFIIVGLCSAIVQLVASIFSSKASETLTQKLRLQVFRSVLYQDAAYFDNPQNTAGRIITRLATDAPNVKAIVDSRMIQVIHGTTTLVICSIISFSYCWEVALTVLIYNLALGFTIGTLARVIQKKNLSLARNDDAGKTAIEIIENVRTIQLLTREELFYKRYEAASKNMKRVEFNKSYFEAVNNSISQSYMYLCMTIAYAIGVHIINAAIVDTTSAYQSIVSMQLSASAVMHSATYFPEFVKANTAAGLIFNMIFRKPKTGDIKAGDEIEIQGNVEFEEVKFTYPQKPNQPVMRELTFKANRGQTVALVGPSGSGKSTVISMLERYYDPTGGLVRFDGKDLRTLSLQYLRKQMALVGQMPTLFAGSIKENICFGLGDDVPMEQIDKALEIANAKDFVYNFPQGLDTEVGEKGTQMSGGQKQRIAIARALIRNPKILLLDEATSALDSQSEKAVQEALDRAREGRTCITIAHRLSSIQNSDLILFIENGKVRESGTHNELIEKRGKYFELIRMQDLST</sequence>
<feature type="domain" description="ABC transmembrane type-1" evidence="11">
    <location>
        <begin position="67"/>
        <end position="299"/>
    </location>
</feature>
<dbReference type="PANTHER" id="PTHR43394:SF27">
    <property type="entry name" value="ATP-DEPENDENT TRANSLOCASE ABCB1-LIKE"/>
    <property type="match status" value="1"/>
</dbReference>
<evidence type="ECO:0000256" key="9">
    <source>
        <dbReference type="SAM" id="Phobius"/>
    </source>
</evidence>
<protein>
    <submittedName>
        <fullName evidence="13">p-glycoprotein</fullName>
    </submittedName>
</protein>
<dbReference type="InterPro" id="IPR027417">
    <property type="entry name" value="P-loop_NTPase"/>
</dbReference>
<feature type="domain" description="ABC transporter" evidence="10">
    <location>
        <begin position="1048"/>
        <end position="1285"/>
    </location>
</feature>
<feature type="transmembrane region" description="Helical" evidence="9">
    <location>
        <begin position="963"/>
        <end position="983"/>
    </location>
</feature>
<feature type="transmembrane region" description="Helical" evidence="9">
    <location>
        <begin position="213"/>
        <end position="233"/>
    </location>
</feature>
<dbReference type="FunFam" id="1.20.1560.10:FF:000087">
    <property type="entry name" value="p-GlycoProtein related"/>
    <property type="match status" value="1"/>
</dbReference>
<keyword evidence="4" id="KW-0677">Repeat</keyword>
<dbReference type="PANTHER" id="PTHR43394">
    <property type="entry name" value="ATP-DEPENDENT PERMEASE MDL1, MITOCHONDRIAL"/>
    <property type="match status" value="1"/>
</dbReference>
<evidence type="ECO:0000256" key="3">
    <source>
        <dbReference type="ARBA" id="ARBA00022692"/>
    </source>
</evidence>
<organism evidence="12 13">
    <name type="scientific">Acrobeloides nanus</name>
    <dbReference type="NCBI Taxonomy" id="290746"/>
    <lineage>
        <taxon>Eukaryota</taxon>
        <taxon>Metazoa</taxon>
        <taxon>Ecdysozoa</taxon>
        <taxon>Nematoda</taxon>
        <taxon>Chromadorea</taxon>
        <taxon>Rhabditida</taxon>
        <taxon>Tylenchina</taxon>
        <taxon>Cephalobomorpha</taxon>
        <taxon>Cephaloboidea</taxon>
        <taxon>Cephalobidae</taxon>
        <taxon>Acrobeloides</taxon>
    </lineage>
</organism>
<feature type="transmembrane region" description="Helical" evidence="9">
    <location>
        <begin position="769"/>
        <end position="792"/>
    </location>
</feature>
<dbReference type="Pfam" id="PF00664">
    <property type="entry name" value="ABC_membrane"/>
    <property type="match status" value="2"/>
</dbReference>
<evidence type="ECO:0000256" key="1">
    <source>
        <dbReference type="ARBA" id="ARBA00004141"/>
    </source>
</evidence>
<dbReference type="GO" id="GO:0015421">
    <property type="term" value="F:ABC-type oligopeptide transporter activity"/>
    <property type="evidence" value="ECO:0007669"/>
    <property type="project" value="TreeGrafter"/>
</dbReference>
<evidence type="ECO:0000313" key="13">
    <source>
        <dbReference type="WBParaSite" id="ACRNAN_scaffold84.g27807.t1"/>
    </source>
</evidence>
<dbReference type="PROSITE" id="PS50893">
    <property type="entry name" value="ABC_TRANSPORTER_2"/>
    <property type="match status" value="2"/>
</dbReference>
<dbReference type="InterPro" id="IPR039421">
    <property type="entry name" value="Type_1_exporter"/>
</dbReference>
<evidence type="ECO:0000256" key="5">
    <source>
        <dbReference type="ARBA" id="ARBA00022741"/>
    </source>
</evidence>
<dbReference type="CDD" id="cd18578">
    <property type="entry name" value="ABC_6TM_Pgp_ABCB1_D2_like"/>
    <property type="match status" value="1"/>
</dbReference>
<evidence type="ECO:0000256" key="4">
    <source>
        <dbReference type="ARBA" id="ARBA00022737"/>
    </source>
</evidence>
<dbReference type="GO" id="GO:0009636">
    <property type="term" value="P:response to toxic substance"/>
    <property type="evidence" value="ECO:0007669"/>
    <property type="project" value="UniProtKB-ARBA"/>
</dbReference>
<keyword evidence="7 9" id="KW-1133">Transmembrane helix</keyword>
<dbReference type="InterPro" id="IPR003593">
    <property type="entry name" value="AAA+_ATPase"/>
</dbReference>
<dbReference type="GO" id="GO:0016887">
    <property type="term" value="F:ATP hydrolysis activity"/>
    <property type="evidence" value="ECO:0007669"/>
    <property type="project" value="InterPro"/>
</dbReference>
<dbReference type="InterPro" id="IPR003439">
    <property type="entry name" value="ABC_transporter-like_ATP-bd"/>
</dbReference>
<dbReference type="Gene3D" id="1.20.1560.10">
    <property type="entry name" value="ABC transporter type 1, transmembrane domain"/>
    <property type="match status" value="1"/>
</dbReference>
<dbReference type="PROSITE" id="PS50929">
    <property type="entry name" value="ABC_TM1F"/>
    <property type="match status" value="2"/>
</dbReference>
<feature type="transmembrane region" description="Helical" evidence="9">
    <location>
        <begin position="64"/>
        <end position="91"/>
    </location>
</feature>
<feature type="transmembrane region" description="Helical" evidence="9">
    <location>
        <begin position="852"/>
        <end position="871"/>
    </location>
</feature>
<dbReference type="SUPFAM" id="SSF52540">
    <property type="entry name" value="P-loop containing nucleoside triphosphate hydrolases"/>
    <property type="match status" value="2"/>
</dbReference>
<dbReference type="FunFam" id="3.40.50.300:FF:001370">
    <property type="entry name" value="p-GlycoProtein related"/>
    <property type="match status" value="2"/>
</dbReference>
<comment type="subcellular location">
    <subcellularLocation>
        <location evidence="1">Membrane</location>
        <topology evidence="1">Multi-pass membrane protein</topology>
    </subcellularLocation>
</comment>
<keyword evidence="3 9" id="KW-0812">Transmembrane</keyword>
<dbReference type="InterPro" id="IPR017871">
    <property type="entry name" value="ABC_transporter-like_CS"/>
</dbReference>
<dbReference type="GO" id="GO:0090374">
    <property type="term" value="P:oligopeptide export from mitochondrion"/>
    <property type="evidence" value="ECO:0007669"/>
    <property type="project" value="TreeGrafter"/>
</dbReference>
<feature type="transmembrane region" description="Helical" evidence="9">
    <location>
        <begin position="111"/>
        <end position="136"/>
    </location>
</feature>
<dbReference type="Gene3D" id="3.40.50.300">
    <property type="entry name" value="P-loop containing nucleotide triphosphate hydrolases"/>
    <property type="match status" value="2"/>
</dbReference>
<dbReference type="SUPFAM" id="SSF90123">
    <property type="entry name" value="ABC transporter transmembrane region"/>
    <property type="match status" value="2"/>
</dbReference>
<feature type="transmembrane region" description="Helical" evidence="9">
    <location>
        <begin position="187"/>
        <end position="207"/>
    </location>
</feature>